<dbReference type="EMBL" id="CP026245">
    <property type="protein sequence ID" value="AWO98412.1"/>
    <property type="molecule type" value="Genomic_DNA"/>
</dbReference>
<keyword evidence="3" id="KW-1185">Reference proteome</keyword>
<keyword evidence="1" id="KW-0732">Signal</keyword>
<proteinExistence type="predicted"/>
<evidence type="ECO:0000256" key="1">
    <source>
        <dbReference type="SAM" id="SignalP"/>
    </source>
</evidence>
<gene>
    <name evidence="2" type="ORF">SMAX5B_021330</name>
</gene>
<feature type="signal peptide" evidence="1">
    <location>
        <begin position="1"/>
        <end position="21"/>
    </location>
</feature>
<protein>
    <submittedName>
        <fullName evidence="2">Putative zona pellucida sperm-binding protein 3-like</fullName>
    </submittedName>
</protein>
<organism evidence="2 3">
    <name type="scientific">Scophthalmus maximus</name>
    <name type="common">Turbot</name>
    <name type="synonym">Psetta maxima</name>
    <dbReference type="NCBI Taxonomy" id="52904"/>
    <lineage>
        <taxon>Eukaryota</taxon>
        <taxon>Metazoa</taxon>
        <taxon>Chordata</taxon>
        <taxon>Craniata</taxon>
        <taxon>Vertebrata</taxon>
        <taxon>Euteleostomi</taxon>
        <taxon>Actinopterygii</taxon>
        <taxon>Neopterygii</taxon>
        <taxon>Teleostei</taxon>
        <taxon>Neoteleostei</taxon>
        <taxon>Acanthomorphata</taxon>
        <taxon>Carangaria</taxon>
        <taxon>Pleuronectiformes</taxon>
        <taxon>Pleuronectoidei</taxon>
        <taxon>Scophthalmidae</taxon>
        <taxon>Scophthalmus</taxon>
    </lineage>
</organism>
<sequence length="185" mass="20656">MGSSQLIVFGFVLVCVRLSDARFLSMSEPIYWGVEAQKPAAAVKPERGHSGAFVQEAGRLQVEQLQPTVNALSWSFPADPVDPVIRPPPKFEWPQRVTSKRVAVRCGESRVQVEVSQDLLGLDDRQCLYLCIYTGLQPQSVKWYNKEPEGCHWSGVPLPEVKSGSARKDPLQCNHCQVAYSINKM</sequence>
<evidence type="ECO:0000313" key="3">
    <source>
        <dbReference type="Proteomes" id="UP000246464"/>
    </source>
</evidence>
<name>A0A2U9B389_SCOMX</name>
<accession>A0A2U9B389</accession>
<feature type="chain" id="PRO_5016074313" evidence="1">
    <location>
        <begin position="22"/>
        <end position="185"/>
    </location>
</feature>
<evidence type="ECO:0000313" key="2">
    <source>
        <dbReference type="EMBL" id="AWO98412.1"/>
    </source>
</evidence>
<dbReference type="Proteomes" id="UP000246464">
    <property type="component" value="Chromosome 3"/>
</dbReference>
<reference evidence="2 3" key="1">
    <citation type="submission" date="2017-12" db="EMBL/GenBank/DDBJ databases">
        <title>Integrating genomic resources of turbot (Scophthalmus maximus) in depth evaluation of genetic and physical mapping variation across individuals.</title>
        <authorList>
            <person name="Martinez P."/>
        </authorList>
    </citation>
    <scope>NUCLEOTIDE SEQUENCE [LARGE SCALE GENOMIC DNA]</scope>
</reference>
<dbReference type="AlphaFoldDB" id="A0A2U9B389"/>